<reference evidence="1 2" key="1">
    <citation type="submission" date="2024-01" db="EMBL/GenBank/DDBJ databases">
        <title>A telomere-to-telomere, gap-free genome of sweet tea (Lithocarpus litseifolius).</title>
        <authorList>
            <person name="Zhou J."/>
        </authorList>
    </citation>
    <scope>NUCLEOTIDE SEQUENCE [LARGE SCALE GENOMIC DNA]</scope>
    <source>
        <strain evidence="1">Zhou-2022a</strain>
        <tissue evidence="1">Leaf</tissue>
    </source>
</reference>
<sequence length="191" mass="21791">MSPRKKTTAKKAIKRQRFEEDRFRNRDAFEAFSEFYKDVVIIVEKEVDLPSFESTCILNVFRDRTWAPFLTSLVDVHHVLVQEFFLNAVVKGNHLNCWVRGKEFTLSAVSIQKFLQIRLVFLESSLPYDKSTSPVISAIAQVLGGDQYKKCLLTTSFSPEGLVSLRLASDEEGRLDLCSDNEKEQSTSPCS</sequence>
<protein>
    <submittedName>
        <fullName evidence="1">Uncharacterized protein</fullName>
    </submittedName>
</protein>
<accession>A0AAW2DJY3</accession>
<keyword evidence="2" id="KW-1185">Reference proteome</keyword>
<comment type="caution">
    <text evidence="1">The sequence shown here is derived from an EMBL/GenBank/DDBJ whole genome shotgun (WGS) entry which is preliminary data.</text>
</comment>
<organism evidence="1 2">
    <name type="scientific">Lithocarpus litseifolius</name>
    <dbReference type="NCBI Taxonomy" id="425828"/>
    <lineage>
        <taxon>Eukaryota</taxon>
        <taxon>Viridiplantae</taxon>
        <taxon>Streptophyta</taxon>
        <taxon>Embryophyta</taxon>
        <taxon>Tracheophyta</taxon>
        <taxon>Spermatophyta</taxon>
        <taxon>Magnoliopsida</taxon>
        <taxon>eudicotyledons</taxon>
        <taxon>Gunneridae</taxon>
        <taxon>Pentapetalae</taxon>
        <taxon>rosids</taxon>
        <taxon>fabids</taxon>
        <taxon>Fagales</taxon>
        <taxon>Fagaceae</taxon>
        <taxon>Lithocarpus</taxon>
    </lineage>
</organism>
<evidence type="ECO:0000313" key="1">
    <source>
        <dbReference type="EMBL" id="KAL0010987.1"/>
    </source>
</evidence>
<dbReference type="AlphaFoldDB" id="A0AAW2DJY3"/>
<proteinExistence type="predicted"/>
<name>A0AAW2DJY3_9ROSI</name>
<dbReference type="EMBL" id="JAZDWU010000002">
    <property type="protein sequence ID" value="KAL0010987.1"/>
    <property type="molecule type" value="Genomic_DNA"/>
</dbReference>
<evidence type="ECO:0000313" key="2">
    <source>
        <dbReference type="Proteomes" id="UP001459277"/>
    </source>
</evidence>
<dbReference type="Proteomes" id="UP001459277">
    <property type="component" value="Unassembled WGS sequence"/>
</dbReference>
<gene>
    <name evidence="1" type="ORF">SO802_006095</name>
</gene>